<dbReference type="InterPro" id="IPR012910">
    <property type="entry name" value="Plug_dom"/>
</dbReference>
<dbReference type="Gene3D" id="2.60.40.1120">
    <property type="entry name" value="Carboxypeptidase-like, regulatory domain"/>
    <property type="match status" value="1"/>
</dbReference>
<dbReference type="InterPro" id="IPR023996">
    <property type="entry name" value="TonB-dep_OMP_SusC/RagA"/>
</dbReference>
<dbReference type="Gene3D" id="2.170.130.10">
    <property type="entry name" value="TonB-dependent receptor, plug domain"/>
    <property type="match status" value="1"/>
</dbReference>
<evidence type="ECO:0000256" key="7">
    <source>
        <dbReference type="PROSITE-ProRule" id="PRU01360"/>
    </source>
</evidence>
<evidence type="ECO:0000256" key="6">
    <source>
        <dbReference type="ARBA" id="ARBA00023237"/>
    </source>
</evidence>
<protein>
    <submittedName>
        <fullName evidence="9">TonB-linked outer membrane protein, SusC/RagA family</fullName>
    </submittedName>
</protein>
<dbReference type="Pfam" id="PF07715">
    <property type="entry name" value="Plug"/>
    <property type="match status" value="1"/>
</dbReference>
<evidence type="ECO:0000256" key="5">
    <source>
        <dbReference type="ARBA" id="ARBA00023136"/>
    </source>
</evidence>
<evidence type="ECO:0000256" key="1">
    <source>
        <dbReference type="ARBA" id="ARBA00004571"/>
    </source>
</evidence>
<reference evidence="10" key="1">
    <citation type="submission" date="2016-11" db="EMBL/GenBank/DDBJ databases">
        <authorList>
            <person name="Varghese N."/>
            <person name="Submissions S."/>
        </authorList>
    </citation>
    <scope>NUCLEOTIDE SEQUENCE [LARGE SCALE GENOMIC DNA]</scope>
    <source>
        <strain evidence="10">DSM 19741</strain>
    </source>
</reference>
<dbReference type="InterPro" id="IPR023997">
    <property type="entry name" value="TonB-dep_OMP_SusC/RagA_CS"/>
</dbReference>
<sequence length="1253" mass="138924">MLPNTRIKVFNKQTKIMKKTVVKQRLLHRIMKITLIQFVLAVVFSTITMANSVNGQRKLDTKVTVSITNVTLENALSQLEKKANVKFSYNSRISQLGLKVSVDAVEENLADVLAIILKPLNISYSEVSNQIILENKESQNGEFSGFGISKTVSEKLTVAPIVKGKVVDQSGMPLPGATVLAKGTKKSVITDFDGNFTIDMPENSTRLIISYIGMTSQEVGIKSTPLTIVLIENEQSLKEVVITTGYEKTSKRTFTGAISKITGKELMVEGVIDISRMIEGKAAGVTVQNVTGTFGTAPKITVRGSSSIFGDTKPLWVIDGIVQEDIVNLSFADLASGNSETLISSSIAGLNASDVLSIEVLKDASATSIYGSRSLNGVVVVTTKQGRRDSPLNITYSLDQTVRTVPSYSQFDILNSQETMSVLKEMESKGFLELPATAQTRYGGVYNILANAVNTYDATAGTFGVKNDIPSKNAFLKKYELANTDWFKVLFRQSITQNHSLSFSGGGKNNSFFASLAFYSDPGWTIADNVQQISSNLKNTFYINDKVNLTLSTQASIRDQQAPGSYDSLRDGVSGSTTRDFDINPFSYVLNTNRALRPYDDNGNYEYYRNNWAPINIVEELQNNYMDIKVKDIRFQADLAYKLSPKLTYNLTANARYANTIREHNILEKSNIVGAYNAQETTIVRDANIFLYQDPDNLIAPKVSVLPNGGILRKFGNDLTSYNIRNSFNYKNVFSEKHEVEALFGQELRSVDRGSNNFTAYGLQYDRGLTAFTDPRILEKLINGGESYYSFNEERERTVGFFGKVGYTYDRRYTGSLTGRYDGSNRQGNSGSSRWLPTYTFSGKWNVMEESFMKNMQTINTLAFRGSYGLTATAGPATNSLAIYRSFITDRLNLNDRETGLLIADLQNGDLTWEKQFETNLGVDLGILNNRVQFSADIYSRKAFDLVDFVTTSGIGGERIKQGNNADMETKGIEFSINTNNLNNTKLKWSTSLNFSVYNQEITRLQNNPSVLGLVDGTGGNTVGHPRNALYSYQFTGLNNQGLPTFIQADGEGDEVAGANFQDSENVTKYLKYEGTIEPNKTAGFSNTFNYENWSLNIFIVASGGNKVRLNPIYSSVYDDLTVFTKEFTNRWINPGDEALTNIPVIADRRIVANYAAAGSNLNRAYNAYNYSDERVADGSFVRLKNVSIGYEFPKDLKKKLNLNTFSLKASSANPLLIYSDKKLNGQDPEFYRSGGVSQPITSQYTFSLNVSF</sequence>
<evidence type="ECO:0000313" key="9">
    <source>
        <dbReference type="EMBL" id="SHF75391.1"/>
    </source>
</evidence>
<dbReference type="AlphaFoldDB" id="A0A1M5E8K4"/>
<dbReference type="InterPro" id="IPR039426">
    <property type="entry name" value="TonB-dep_rcpt-like"/>
</dbReference>
<gene>
    <name evidence="9" type="ORF">SAMN05444396_101221</name>
</gene>
<keyword evidence="6 7" id="KW-0998">Cell outer membrane</keyword>
<evidence type="ECO:0000256" key="2">
    <source>
        <dbReference type="ARBA" id="ARBA00022448"/>
    </source>
</evidence>
<dbReference type="Gene3D" id="2.40.170.20">
    <property type="entry name" value="TonB-dependent receptor, beta-barrel domain"/>
    <property type="match status" value="1"/>
</dbReference>
<dbReference type="NCBIfam" id="TIGR04057">
    <property type="entry name" value="SusC_RagA_signa"/>
    <property type="match status" value="1"/>
</dbReference>
<dbReference type="InterPro" id="IPR008969">
    <property type="entry name" value="CarboxyPept-like_regulatory"/>
</dbReference>
<dbReference type="InterPro" id="IPR037066">
    <property type="entry name" value="Plug_dom_sf"/>
</dbReference>
<dbReference type="EMBL" id="FQWE01000001">
    <property type="protein sequence ID" value="SHF75391.1"/>
    <property type="molecule type" value="Genomic_DNA"/>
</dbReference>
<dbReference type="SUPFAM" id="SSF49464">
    <property type="entry name" value="Carboxypeptidase regulatory domain-like"/>
    <property type="match status" value="1"/>
</dbReference>
<comment type="subcellular location">
    <subcellularLocation>
        <location evidence="1 7">Cell outer membrane</location>
        <topology evidence="1 7">Multi-pass membrane protein</topology>
    </subcellularLocation>
</comment>
<proteinExistence type="inferred from homology"/>
<dbReference type="InterPro" id="IPR036942">
    <property type="entry name" value="Beta-barrel_TonB_sf"/>
</dbReference>
<dbReference type="PROSITE" id="PS52016">
    <property type="entry name" value="TONB_DEPENDENT_REC_3"/>
    <property type="match status" value="1"/>
</dbReference>
<dbReference type="Proteomes" id="UP000184036">
    <property type="component" value="Unassembled WGS sequence"/>
</dbReference>
<accession>A0A1M5E8K4</accession>
<dbReference type="Pfam" id="PF13715">
    <property type="entry name" value="CarbopepD_reg_2"/>
    <property type="match status" value="1"/>
</dbReference>
<dbReference type="GO" id="GO:0009279">
    <property type="term" value="C:cell outer membrane"/>
    <property type="evidence" value="ECO:0007669"/>
    <property type="project" value="UniProtKB-SubCell"/>
</dbReference>
<evidence type="ECO:0000256" key="3">
    <source>
        <dbReference type="ARBA" id="ARBA00022452"/>
    </source>
</evidence>
<keyword evidence="10" id="KW-1185">Reference proteome</keyword>
<keyword evidence="5 7" id="KW-0472">Membrane</keyword>
<comment type="similarity">
    <text evidence="7">Belongs to the TonB-dependent receptor family.</text>
</comment>
<dbReference type="STRING" id="271157.SAMN05444396_101221"/>
<keyword evidence="2 7" id="KW-0813">Transport</keyword>
<evidence type="ECO:0000256" key="4">
    <source>
        <dbReference type="ARBA" id="ARBA00022692"/>
    </source>
</evidence>
<keyword evidence="3 7" id="KW-1134">Transmembrane beta strand</keyword>
<dbReference type="NCBIfam" id="TIGR04056">
    <property type="entry name" value="OMP_RagA_SusC"/>
    <property type="match status" value="1"/>
</dbReference>
<evidence type="ECO:0000313" key="10">
    <source>
        <dbReference type="Proteomes" id="UP000184036"/>
    </source>
</evidence>
<dbReference type="SUPFAM" id="SSF56935">
    <property type="entry name" value="Porins"/>
    <property type="match status" value="1"/>
</dbReference>
<feature type="domain" description="TonB-dependent receptor plug" evidence="8">
    <location>
        <begin position="251"/>
        <end position="378"/>
    </location>
</feature>
<organism evidence="9 10">
    <name type="scientific">Flavobacterium segetis</name>
    <dbReference type="NCBI Taxonomy" id="271157"/>
    <lineage>
        <taxon>Bacteria</taxon>
        <taxon>Pseudomonadati</taxon>
        <taxon>Bacteroidota</taxon>
        <taxon>Flavobacteriia</taxon>
        <taxon>Flavobacteriales</taxon>
        <taxon>Flavobacteriaceae</taxon>
        <taxon>Flavobacterium</taxon>
    </lineage>
</organism>
<name>A0A1M5E8K4_9FLAO</name>
<keyword evidence="4 7" id="KW-0812">Transmembrane</keyword>
<evidence type="ECO:0000259" key="8">
    <source>
        <dbReference type="Pfam" id="PF07715"/>
    </source>
</evidence>